<feature type="compositionally biased region" description="Basic and acidic residues" evidence="1">
    <location>
        <begin position="93"/>
        <end position="114"/>
    </location>
</feature>
<dbReference type="EMBL" id="JAMQOQ010000003">
    <property type="protein sequence ID" value="MDS0295325.1"/>
    <property type="molecule type" value="Genomic_DNA"/>
</dbReference>
<dbReference type="Pfam" id="PF20126">
    <property type="entry name" value="TumE"/>
    <property type="match status" value="1"/>
</dbReference>
<evidence type="ECO:0000256" key="1">
    <source>
        <dbReference type="SAM" id="MobiDB-lite"/>
    </source>
</evidence>
<protein>
    <submittedName>
        <fullName evidence="2">Uncharacterized protein</fullName>
    </submittedName>
</protein>
<evidence type="ECO:0000313" key="2">
    <source>
        <dbReference type="EMBL" id="MDS0295325.1"/>
    </source>
</evidence>
<dbReference type="InterPro" id="IPR045397">
    <property type="entry name" value="TumE-like"/>
</dbReference>
<proteinExistence type="predicted"/>
<name>A0ABU2G3H3_9EURY</name>
<comment type="caution">
    <text evidence="2">The sequence shown here is derived from an EMBL/GenBank/DDBJ whole genome shotgun (WGS) entry which is preliminary data.</text>
</comment>
<sequence>MSDRDDEAETPDEIDGAAIDFARLDLLASRLSTDDRFERVEEQPAFAPGRLVCVYNTRLYPSSVRTARLEIVWFENGDFSLHYHEEHSDEHEGTFDHRWDRHPSDHNTRDHIHAGPDAPTPGTDASHPTDWRDVLSVVLSEIDARQRGFWTG</sequence>
<dbReference type="Proteomes" id="UP001254813">
    <property type="component" value="Unassembled WGS sequence"/>
</dbReference>
<feature type="region of interest" description="Disordered" evidence="1">
    <location>
        <begin position="93"/>
        <end position="129"/>
    </location>
</feature>
<evidence type="ECO:0000313" key="3">
    <source>
        <dbReference type="Proteomes" id="UP001254813"/>
    </source>
</evidence>
<organism evidence="2 3">
    <name type="scientific">Halogeometricum luteum</name>
    <dbReference type="NCBI Taxonomy" id="2950537"/>
    <lineage>
        <taxon>Archaea</taxon>
        <taxon>Methanobacteriati</taxon>
        <taxon>Methanobacteriota</taxon>
        <taxon>Stenosarchaea group</taxon>
        <taxon>Halobacteria</taxon>
        <taxon>Halobacteriales</taxon>
        <taxon>Haloferacaceae</taxon>
        <taxon>Halogeometricum</taxon>
    </lineage>
</organism>
<accession>A0ABU2G3H3</accession>
<reference evidence="2 3" key="1">
    <citation type="submission" date="2022-06" db="EMBL/GenBank/DDBJ databases">
        <title>Halogeometricum sp. a new haloarchaeum isolate from saline soil.</title>
        <authorList>
            <person name="Strakova D."/>
            <person name="Galisteo C."/>
            <person name="Sanchez-Porro C."/>
            <person name="Ventosa A."/>
        </authorList>
    </citation>
    <scope>NUCLEOTIDE SEQUENCE [LARGE SCALE GENOMIC DNA]</scope>
    <source>
        <strain evidence="3">S3BR25-2</strain>
    </source>
</reference>
<keyword evidence="3" id="KW-1185">Reference proteome</keyword>
<dbReference type="RefSeq" id="WP_310929202.1">
    <property type="nucleotide sequence ID" value="NZ_JAMQOQ010000003.1"/>
</dbReference>
<gene>
    <name evidence="2" type="ORF">NDI79_14200</name>
</gene>